<sequence>MTEFIEGETAAPEPTIKRTREDGTVEERVNPIIKHGENQIDYCVDGSPALSQKRSWARLLAFRTFQ</sequence>
<gene>
    <name evidence="1" type="ORF">NYM_LOCUS28481</name>
</gene>
<protein>
    <submittedName>
        <fullName evidence="1">Uncharacterized protein</fullName>
    </submittedName>
</protein>
<proteinExistence type="predicted"/>
<organism evidence="1">
    <name type="scientific">Nymphaea colorata</name>
    <name type="common">pocket water lily</name>
    <dbReference type="NCBI Taxonomy" id="210225"/>
    <lineage>
        <taxon>Eukaryota</taxon>
        <taxon>Viridiplantae</taxon>
        <taxon>Streptophyta</taxon>
        <taxon>Embryophyta</taxon>
        <taxon>Tracheophyta</taxon>
        <taxon>Spermatophyta</taxon>
        <taxon>Magnoliopsida</taxon>
        <taxon>Nymphaeales</taxon>
        <taxon>Nymphaeaceae</taxon>
        <taxon>Nymphaea</taxon>
    </lineage>
</organism>
<name>A0A5K1H2W4_9MAGN</name>
<dbReference type="AlphaFoldDB" id="A0A5K1H2W4"/>
<accession>A0A5K1H2W4</accession>
<dbReference type="EMBL" id="LR721790">
    <property type="protein sequence ID" value="VVW82415.1"/>
    <property type="molecule type" value="Genomic_DNA"/>
</dbReference>
<evidence type="ECO:0000313" key="1">
    <source>
        <dbReference type="EMBL" id="VVW82415.1"/>
    </source>
</evidence>
<reference evidence="1" key="1">
    <citation type="submission" date="2019-09" db="EMBL/GenBank/DDBJ databases">
        <authorList>
            <person name="Zhang L."/>
        </authorList>
    </citation>
    <scope>NUCLEOTIDE SEQUENCE</scope>
</reference>